<dbReference type="AlphaFoldDB" id="A0A0A8ZT85"/>
<accession>A0A0A8ZT85</accession>
<dbReference type="EMBL" id="GBRH01256982">
    <property type="protein sequence ID" value="JAD40913.1"/>
    <property type="molecule type" value="Transcribed_RNA"/>
</dbReference>
<sequence>MFSSKVGNHNSKHVTQVLEFGNETTYNSEVAKSYTDTK</sequence>
<reference evidence="1" key="1">
    <citation type="submission" date="2014-09" db="EMBL/GenBank/DDBJ databases">
        <authorList>
            <person name="Magalhaes I.L.F."/>
            <person name="Oliveira U."/>
            <person name="Santos F.R."/>
            <person name="Vidigal T.H.D.A."/>
            <person name="Brescovit A.D."/>
            <person name="Santos A.J."/>
        </authorList>
    </citation>
    <scope>NUCLEOTIDE SEQUENCE</scope>
    <source>
        <tissue evidence="1">Shoot tissue taken approximately 20 cm above the soil surface</tissue>
    </source>
</reference>
<reference evidence="1" key="2">
    <citation type="journal article" date="2015" name="Data Brief">
        <title>Shoot transcriptome of the giant reed, Arundo donax.</title>
        <authorList>
            <person name="Barrero R.A."/>
            <person name="Guerrero F.D."/>
            <person name="Moolhuijzen P."/>
            <person name="Goolsby J.A."/>
            <person name="Tidwell J."/>
            <person name="Bellgard S.E."/>
            <person name="Bellgard M.I."/>
        </authorList>
    </citation>
    <scope>NUCLEOTIDE SEQUENCE</scope>
    <source>
        <tissue evidence="1">Shoot tissue taken approximately 20 cm above the soil surface</tissue>
    </source>
</reference>
<proteinExistence type="predicted"/>
<name>A0A0A8ZT85_ARUDO</name>
<organism evidence="1">
    <name type="scientific">Arundo donax</name>
    <name type="common">Giant reed</name>
    <name type="synonym">Donax arundinaceus</name>
    <dbReference type="NCBI Taxonomy" id="35708"/>
    <lineage>
        <taxon>Eukaryota</taxon>
        <taxon>Viridiplantae</taxon>
        <taxon>Streptophyta</taxon>
        <taxon>Embryophyta</taxon>
        <taxon>Tracheophyta</taxon>
        <taxon>Spermatophyta</taxon>
        <taxon>Magnoliopsida</taxon>
        <taxon>Liliopsida</taxon>
        <taxon>Poales</taxon>
        <taxon>Poaceae</taxon>
        <taxon>PACMAD clade</taxon>
        <taxon>Arundinoideae</taxon>
        <taxon>Arundineae</taxon>
        <taxon>Arundo</taxon>
    </lineage>
</organism>
<evidence type="ECO:0000313" key="1">
    <source>
        <dbReference type="EMBL" id="JAD40913.1"/>
    </source>
</evidence>
<protein>
    <submittedName>
        <fullName evidence="1">Uncharacterized protein</fullName>
    </submittedName>
</protein>